<keyword evidence="2" id="KW-1185">Reference proteome</keyword>
<proteinExistence type="predicted"/>
<sequence length="180" mass="20326">MTASANPSSEYRSIPPVERIHFIEAPDAFVQLVGGYRWDFEITTAKDKVLVVDFGIGKSGWDGVGPFNHFYPDELKKDQPNIITFCLIPDGSFLLTTEKSVRFKVIIALNGKARGGSYISTYTPTQKYKTGSDYFSDGYRSPPVDKNGLYRLMSVWLEGKSMKDEPDENLLLGFYEKDQK</sequence>
<protein>
    <submittedName>
        <fullName evidence="1">Uncharacterized protein</fullName>
    </submittedName>
</protein>
<comment type="caution">
    <text evidence="1">The sequence shown here is derived from an EMBL/GenBank/DDBJ whole genome shotgun (WGS) entry which is preliminary data.</text>
</comment>
<evidence type="ECO:0000313" key="1">
    <source>
        <dbReference type="EMBL" id="TSJ75140.1"/>
    </source>
</evidence>
<organism evidence="1 2">
    <name type="scientific">Rariglobus hedericola</name>
    <dbReference type="NCBI Taxonomy" id="2597822"/>
    <lineage>
        <taxon>Bacteria</taxon>
        <taxon>Pseudomonadati</taxon>
        <taxon>Verrucomicrobiota</taxon>
        <taxon>Opitutia</taxon>
        <taxon>Opitutales</taxon>
        <taxon>Opitutaceae</taxon>
        <taxon>Rariglobus</taxon>
    </lineage>
</organism>
<reference evidence="1 2" key="1">
    <citation type="submission" date="2019-07" db="EMBL/GenBank/DDBJ databases">
        <title>Description of 53C-WASEF.</title>
        <authorList>
            <person name="Pitt A."/>
            <person name="Hahn M.W."/>
        </authorList>
    </citation>
    <scope>NUCLEOTIDE SEQUENCE [LARGE SCALE GENOMIC DNA]</scope>
    <source>
        <strain evidence="1 2">53C-WASEF</strain>
    </source>
</reference>
<dbReference type="EMBL" id="VMBG01000004">
    <property type="protein sequence ID" value="TSJ75140.1"/>
    <property type="molecule type" value="Genomic_DNA"/>
</dbReference>
<dbReference type="AlphaFoldDB" id="A0A556QER3"/>
<accession>A0A556QER3</accession>
<name>A0A556QER3_9BACT</name>
<evidence type="ECO:0000313" key="2">
    <source>
        <dbReference type="Proteomes" id="UP000315648"/>
    </source>
</evidence>
<gene>
    <name evidence="1" type="ORF">FPL22_17230</name>
</gene>
<dbReference type="Proteomes" id="UP000315648">
    <property type="component" value="Unassembled WGS sequence"/>
</dbReference>
<dbReference type="RefSeq" id="WP_144354282.1">
    <property type="nucleotide sequence ID" value="NZ_CBCRVV010000048.1"/>
</dbReference>